<keyword evidence="2" id="KW-1185">Reference proteome</keyword>
<evidence type="ECO:0000313" key="2">
    <source>
        <dbReference type="Proteomes" id="UP000538670"/>
    </source>
</evidence>
<sequence>MAPHATRRLALLQESGLINDQHRIISAQVLKRIVAHDVAQGIPIPPSAAQDRLLSPWPRIAGRLGPHPPGLAALVAQQAIQKTVRRCRNTRLAEQWPHPRFHLAQR</sequence>
<protein>
    <submittedName>
        <fullName evidence="1">Uncharacterized protein</fullName>
    </submittedName>
</protein>
<organism evidence="1 2">
    <name type="scientific">Sphingomonas pseudosanguinis</name>
    <dbReference type="NCBI Taxonomy" id="413712"/>
    <lineage>
        <taxon>Bacteria</taxon>
        <taxon>Pseudomonadati</taxon>
        <taxon>Pseudomonadota</taxon>
        <taxon>Alphaproteobacteria</taxon>
        <taxon>Sphingomonadales</taxon>
        <taxon>Sphingomonadaceae</taxon>
        <taxon>Sphingomonas</taxon>
    </lineage>
</organism>
<gene>
    <name evidence="1" type="ORF">GGR48_003635</name>
</gene>
<evidence type="ECO:0000313" key="1">
    <source>
        <dbReference type="EMBL" id="MBB3881172.1"/>
    </source>
</evidence>
<proteinExistence type="predicted"/>
<dbReference type="Proteomes" id="UP000538670">
    <property type="component" value="Unassembled WGS sequence"/>
</dbReference>
<dbReference type="EMBL" id="JACIDH010000043">
    <property type="protein sequence ID" value="MBB3881172.1"/>
    <property type="molecule type" value="Genomic_DNA"/>
</dbReference>
<comment type="caution">
    <text evidence="1">The sequence shown here is derived from an EMBL/GenBank/DDBJ whole genome shotgun (WGS) entry which is preliminary data.</text>
</comment>
<reference evidence="1 2" key="1">
    <citation type="submission" date="2020-08" db="EMBL/GenBank/DDBJ databases">
        <title>Genomic Encyclopedia of Type Strains, Phase IV (KMG-IV): sequencing the most valuable type-strain genomes for metagenomic binning, comparative biology and taxonomic classification.</title>
        <authorList>
            <person name="Goeker M."/>
        </authorList>
    </citation>
    <scope>NUCLEOTIDE SEQUENCE [LARGE SCALE GENOMIC DNA]</scope>
    <source>
        <strain evidence="1 2">DSM 19512</strain>
    </source>
</reference>
<dbReference type="AlphaFoldDB" id="A0A7W6F4Q7"/>
<name>A0A7W6F4Q7_9SPHN</name>
<accession>A0A7W6F4Q7</accession>